<evidence type="ECO:0000313" key="1">
    <source>
        <dbReference type="EMBL" id="CAG6617312.1"/>
    </source>
</evidence>
<dbReference type="EMBL" id="HBUF01038446">
    <property type="protein sequence ID" value="CAG6617312.1"/>
    <property type="molecule type" value="Transcribed_RNA"/>
</dbReference>
<dbReference type="AlphaFoldDB" id="A0A8D8M458"/>
<reference evidence="1" key="1">
    <citation type="submission" date="2021-05" db="EMBL/GenBank/DDBJ databases">
        <authorList>
            <person name="Alioto T."/>
            <person name="Alioto T."/>
            <person name="Gomez Garrido J."/>
        </authorList>
    </citation>
    <scope>NUCLEOTIDE SEQUENCE</scope>
</reference>
<sequence>MLYCFYDLSRDEHGAVASIQNLTRHKLRYDFTIFFNFNDLTGNKFRSFTCFNDLPGYKLGTTFSIDNLTRYELFSIFSINHLSWNKFTVYNGTGYKLNILFTSQHFTWYEFSVWKSTGVFSRVKLYTGFSLNHVSEKLMNRARIFSIAQIIHDIVIVVFKVTETLKITCVTVFLKQDFIIDNFSFTWKENFLIVFIQNKLSLYKFLAVRGIYKHARHEFVLFIRNSGHKCHFIHIFGHDITSGHEFFAHISFHHFSWNEFQLIVHFDCFSRNEFVDAIIVQYCFTSHKFVVTIILKYLSFNKL</sequence>
<proteinExistence type="predicted"/>
<accession>A0A8D8M458</accession>
<organism evidence="1">
    <name type="scientific">Cacopsylla melanoneura</name>
    <dbReference type="NCBI Taxonomy" id="428564"/>
    <lineage>
        <taxon>Eukaryota</taxon>
        <taxon>Metazoa</taxon>
        <taxon>Ecdysozoa</taxon>
        <taxon>Arthropoda</taxon>
        <taxon>Hexapoda</taxon>
        <taxon>Insecta</taxon>
        <taxon>Pterygota</taxon>
        <taxon>Neoptera</taxon>
        <taxon>Paraneoptera</taxon>
        <taxon>Hemiptera</taxon>
        <taxon>Sternorrhyncha</taxon>
        <taxon>Psylloidea</taxon>
        <taxon>Psyllidae</taxon>
        <taxon>Psyllinae</taxon>
        <taxon>Cacopsylla</taxon>
    </lineage>
</organism>
<name>A0A8D8M458_9HEMI</name>
<dbReference type="EMBL" id="HBUF01038447">
    <property type="protein sequence ID" value="CAG6617314.1"/>
    <property type="molecule type" value="Transcribed_RNA"/>
</dbReference>
<protein>
    <submittedName>
        <fullName evidence="1">Uncharacterized protein</fullName>
    </submittedName>
</protein>